<dbReference type="OrthoDB" id="10265230at2759"/>
<comment type="caution">
    <text evidence="9">The sequence shown here is derived from an EMBL/GenBank/DDBJ whole genome shotgun (WGS) entry which is preliminary data.</text>
</comment>
<name>A0A9P4JD90_9PEZI</name>
<comment type="similarity">
    <text evidence="3 7">Belongs to the transthyretin family. 5-hydroxyisourate hydrolase subfamily.</text>
</comment>
<dbReference type="GO" id="GO:0033971">
    <property type="term" value="F:hydroxyisourate hydrolase activity"/>
    <property type="evidence" value="ECO:0007669"/>
    <property type="project" value="UniProtKB-EC"/>
</dbReference>
<dbReference type="Gene3D" id="2.60.40.180">
    <property type="entry name" value="Transthyretin/hydroxyisourate hydrolase domain"/>
    <property type="match status" value="1"/>
</dbReference>
<comment type="subunit">
    <text evidence="4 7">Homotetramer.</text>
</comment>
<feature type="domain" description="Transthyretin/hydroxyisourate hydrolase" evidence="8">
    <location>
        <begin position="7"/>
        <end position="129"/>
    </location>
</feature>
<evidence type="ECO:0000256" key="2">
    <source>
        <dbReference type="ARBA" id="ARBA00002704"/>
    </source>
</evidence>
<dbReference type="PANTHER" id="PTHR10395:SF7">
    <property type="entry name" value="5-HYDROXYISOURATE HYDROLASE"/>
    <property type="match status" value="1"/>
</dbReference>
<evidence type="ECO:0000256" key="1">
    <source>
        <dbReference type="ARBA" id="ARBA00001043"/>
    </source>
</evidence>
<dbReference type="GO" id="GO:0006144">
    <property type="term" value="P:purine nucleobase metabolic process"/>
    <property type="evidence" value="ECO:0007669"/>
    <property type="project" value="UniProtKB-KW"/>
</dbReference>
<dbReference type="InterPro" id="IPR036817">
    <property type="entry name" value="Transthyretin/HIU_hydrolase_sf"/>
</dbReference>
<evidence type="ECO:0000256" key="7">
    <source>
        <dbReference type="RuleBase" id="RU361270"/>
    </source>
</evidence>
<gene>
    <name evidence="9" type="ORF">K461DRAFT_19973</name>
</gene>
<dbReference type="AlphaFoldDB" id="A0A9P4JD90"/>
<keyword evidence="10" id="KW-1185">Reference proteome</keyword>
<evidence type="ECO:0000259" key="8">
    <source>
        <dbReference type="Pfam" id="PF00576"/>
    </source>
</evidence>
<dbReference type="EMBL" id="ML996081">
    <property type="protein sequence ID" value="KAF2157525.1"/>
    <property type="molecule type" value="Genomic_DNA"/>
</dbReference>
<evidence type="ECO:0000256" key="4">
    <source>
        <dbReference type="ARBA" id="ARBA00011881"/>
    </source>
</evidence>
<dbReference type="NCBIfam" id="TIGR02962">
    <property type="entry name" value="hdxy_isourate"/>
    <property type="match status" value="1"/>
</dbReference>
<evidence type="ECO:0000313" key="10">
    <source>
        <dbReference type="Proteomes" id="UP000799439"/>
    </source>
</evidence>
<dbReference type="EC" id="3.5.2.17" evidence="7"/>
<reference evidence="9" key="1">
    <citation type="journal article" date="2020" name="Stud. Mycol.">
        <title>101 Dothideomycetes genomes: a test case for predicting lifestyles and emergence of pathogens.</title>
        <authorList>
            <person name="Haridas S."/>
            <person name="Albert R."/>
            <person name="Binder M."/>
            <person name="Bloem J."/>
            <person name="Labutti K."/>
            <person name="Salamov A."/>
            <person name="Andreopoulos B."/>
            <person name="Baker S."/>
            <person name="Barry K."/>
            <person name="Bills G."/>
            <person name="Bluhm B."/>
            <person name="Cannon C."/>
            <person name="Castanera R."/>
            <person name="Culley D."/>
            <person name="Daum C."/>
            <person name="Ezra D."/>
            <person name="Gonzalez J."/>
            <person name="Henrissat B."/>
            <person name="Kuo A."/>
            <person name="Liang C."/>
            <person name="Lipzen A."/>
            <person name="Lutzoni F."/>
            <person name="Magnuson J."/>
            <person name="Mondo S."/>
            <person name="Nolan M."/>
            <person name="Ohm R."/>
            <person name="Pangilinan J."/>
            <person name="Park H.-J."/>
            <person name="Ramirez L."/>
            <person name="Alfaro M."/>
            <person name="Sun H."/>
            <person name="Tritt A."/>
            <person name="Yoshinaga Y."/>
            <person name="Zwiers L.-H."/>
            <person name="Turgeon B."/>
            <person name="Goodwin S."/>
            <person name="Spatafora J."/>
            <person name="Crous P."/>
            <person name="Grigoriev I."/>
        </authorList>
    </citation>
    <scope>NUCLEOTIDE SEQUENCE</scope>
    <source>
        <strain evidence="9">CBS 260.36</strain>
    </source>
</reference>
<accession>A0A9P4JD90</accession>
<dbReference type="Pfam" id="PF00576">
    <property type="entry name" value="Transthyretin"/>
    <property type="match status" value="1"/>
</dbReference>
<dbReference type="InterPro" id="IPR023418">
    <property type="entry name" value="Thyroxine_BS"/>
</dbReference>
<dbReference type="PANTHER" id="PTHR10395">
    <property type="entry name" value="URICASE AND TRANSTHYRETIN-RELATED"/>
    <property type="match status" value="1"/>
</dbReference>
<organism evidence="9 10">
    <name type="scientific">Myriangium duriaei CBS 260.36</name>
    <dbReference type="NCBI Taxonomy" id="1168546"/>
    <lineage>
        <taxon>Eukaryota</taxon>
        <taxon>Fungi</taxon>
        <taxon>Dikarya</taxon>
        <taxon>Ascomycota</taxon>
        <taxon>Pezizomycotina</taxon>
        <taxon>Dothideomycetes</taxon>
        <taxon>Dothideomycetidae</taxon>
        <taxon>Myriangiales</taxon>
        <taxon>Myriangiaceae</taxon>
        <taxon>Myriangium</taxon>
    </lineage>
</organism>
<sequence>MASRPFITCHVLDTTTGRPASGIKVTLNIDSPTSTSLPTLHATTNSDGRVTSWTDTSPEALVEQAGATNHAKDGRLRWKLVFQTEAYYGVGKAFYPHVEVPFFTDLNTEKSHYHVPLLLGPWSYTTYRGS</sequence>
<dbReference type="PROSITE" id="PS00768">
    <property type="entry name" value="TRANSTHYRETIN_1"/>
    <property type="match status" value="1"/>
</dbReference>
<proteinExistence type="inferred from homology"/>
<dbReference type="InterPro" id="IPR014306">
    <property type="entry name" value="Hydroxyisourate_hydrolase"/>
</dbReference>
<keyword evidence="6 7" id="KW-0378">Hydrolase</keyword>
<dbReference type="Proteomes" id="UP000799439">
    <property type="component" value="Unassembled WGS sequence"/>
</dbReference>
<protein>
    <recommendedName>
        <fullName evidence="7">5-hydroxyisourate hydrolase</fullName>
        <shortName evidence="7">HIU hydrolase</shortName>
        <shortName evidence="7">HIUHase</shortName>
        <ecNumber evidence="7">3.5.2.17</ecNumber>
    </recommendedName>
</protein>
<comment type="function">
    <text evidence="2">Catalyzes the hydrolysis of 5-hydroxyisourate (HIU) to 2-oxo-4-hydroxy-4-carboxy-5-ureidoimidazoline (OHCU).</text>
</comment>
<evidence type="ECO:0000256" key="3">
    <source>
        <dbReference type="ARBA" id="ARBA00009850"/>
    </source>
</evidence>
<evidence type="ECO:0000256" key="5">
    <source>
        <dbReference type="ARBA" id="ARBA00022631"/>
    </source>
</evidence>
<evidence type="ECO:0000256" key="6">
    <source>
        <dbReference type="ARBA" id="ARBA00022801"/>
    </source>
</evidence>
<evidence type="ECO:0000313" key="9">
    <source>
        <dbReference type="EMBL" id="KAF2157525.1"/>
    </source>
</evidence>
<dbReference type="SUPFAM" id="SSF49472">
    <property type="entry name" value="Transthyretin (synonym: prealbumin)"/>
    <property type="match status" value="1"/>
</dbReference>
<dbReference type="InterPro" id="IPR023416">
    <property type="entry name" value="Transthyretin/HIU_hydrolase_d"/>
</dbReference>
<comment type="catalytic activity">
    <reaction evidence="1 7">
        <text>5-hydroxyisourate + H2O = 5-hydroxy-2-oxo-4-ureido-2,5-dihydro-1H-imidazole-5-carboxylate + H(+)</text>
        <dbReference type="Rhea" id="RHEA:23736"/>
        <dbReference type="ChEBI" id="CHEBI:15377"/>
        <dbReference type="ChEBI" id="CHEBI:15378"/>
        <dbReference type="ChEBI" id="CHEBI:18072"/>
        <dbReference type="ChEBI" id="CHEBI:58639"/>
        <dbReference type="EC" id="3.5.2.17"/>
    </reaction>
</comment>
<keyword evidence="5 7" id="KW-0659">Purine metabolism</keyword>